<proteinExistence type="inferred from homology"/>
<dbReference type="SMART" id="SM00576">
    <property type="entry name" value="BTP"/>
    <property type="match status" value="1"/>
</dbReference>
<dbReference type="CDD" id="cd08049">
    <property type="entry name" value="TAF8"/>
    <property type="match status" value="1"/>
</dbReference>
<dbReference type="SUPFAM" id="SSF47113">
    <property type="entry name" value="Histone-fold"/>
    <property type="match status" value="1"/>
</dbReference>
<comment type="subcellular location">
    <subcellularLocation>
        <location evidence="1">Nucleus</location>
    </subcellularLocation>
</comment>
<dbReference type="EMBL" id="HBUF01353962">
    <property type="protein sequence ID" value="CAG6716119.1"/>
    <property type="molecule type" value="Transcribed_RNA"/>
</dbReference>
<keyword evidence="4" id="KW-0805">Transcription regulation</keyword>
<dbReference type="Pfam" id="PF07524">
    <property type="entry name" value="Bromo_TP"/>
    <property type="match status" value="1"/>
</dbReference>
<feature type="compositionally biased region" description="Basic residues" evidence="7">
    <location>
        <begin position="220"/>
        <end position="238"/>
    </location>
</feature>
<evidence type="ECO:0000256" key="2">
    <source>
        <dbReference type="ARBA" id="ARBA00008767"/>
    </source>
</evidence>
<dbReference type="GO" id="GO:0005669">
    <property type="term" value="C:transcription factor TFIID complex"/>
    <property type="evidence" value="ECO:0007669"/>
    <property type="project" value="InterPro"/>
</dbReference>
<evidence type="ECO:0000313" key="9">
    <source>
        <dbReference type="EMBL" id="CAG6716119.1"/>
    </source>
</evidence>
<evidence type="ECO:0000256" key="1">
    <source>
        <dbReference type="ARBA" id="ARBA00004123"/>
    </source>
</evidence>
<sequence length="300" mass="33488">MAASKDSTRSLLKSSVVALLAEVGFDAADNAGLETLVEISQALLKEVGGLAHDFCELSNRQQPMLADVLLALVNLGIPINGLDTYAKRPLRTVFPPVTPSTQPKPSSILQAGVKQSHPPHIPPYLPDFPDPHAYIRTPTHKQPVTEYEAIREKAATQKRDLARALNKFIIKTEPVEHIFDEPDDRFALIVPKPEMLPYLCLIPKDQVFEEEDETIQASPAKKKKTPTTTPVKKKKKKKQQVDEEEVEEEEPEEEEEGAGEENEETEEPSTSKEVVGDSEAIDNPYLRPVKYPQRMKQVAK</sequence>
<dbReference type="InterPro" id="IPR037818">
    <property type="entry name" value="TAF8"/>
</dbReference>
<dbReference type="EMBL" id="HBUF01353961">
    <property type="protein sequence ID" value="CAG6716117.1"/>
    <property type="molecule type" value="Transcribed_RNA"/>
</dbReference>
<dbReference type="CDD" id="cd22918">
    <property type="entry name" value="HFD_TAF8"/>
    <property type="match status" value="1"/>
</dbReference>
<evidence type="ECO:0000256" key="7">
    <source>
        <dbReference type="SAM" id="MobiDB-lite"/>
    </source>
</evidence>
<feature type="domain" description="Bromodomain associated" evidence="8">
    <location>
        <begin position="5"/>
        <end position="81"/>
    </location>
</feature>
<dbReference type="Pfam" id="PF10406">
    <property type="entry name" value="TAF8_C"/>
    <property type="match status" value="1"/>
</dbReference>
<dbReference type="Gene3D" id="1.10.20.10">
    <property type="entry name" value="Histone, subunit A"/>
    <property type="match status" value="1"/>
</dbReference>
<dbReference type="PANTHER" id="PTHR46469:SF1">
    <property type="entry name" value="TRANSCRIPTION INITIATION FACTOR TFIID SUBUNIT 8"/>
    <property type="match status" value="1"/>
</dbReference>
<evidence type="ECO:0000256" key="5">
    <source>
        <dbReference type="ARBA" id="ARBA00023163"/>
    </source>
</evidence>
<reference evidence="9" key="1">
    <citation type="submission" date="2021-05" db="EMBL/GenBank/DDBJ databases">
        <authorList>
            <person name="Alioto T."/>
            <person name="Alioto T."/>
            <person name="Gomez Garrido J."/>
        </authorList>
    </citation>
    <scope>NUCLEOTIDE SEQUENCE</scope>
</reference>
<evidence type="ECO:0000259" key="8">
    <source>
        <dbReference type="SMART" id="SM00576"/>
    </source>
</evidence>
<dbReference type="GO" id="GO:0046982">
    <property type="term" value="F:protein heterodimerization activity"/>
    <property type="evidence" value="ECO:0007669"/>
    <property type="project" value="InterPro"/>
</dbReference>
<keyword evidence="5" id="KW-0804">Transcription</keyword>
<evidence type="ECO:0000256" key="3">
    <source>
        <dbReference type="ARBA" id="ARBA00017307"/>
    </source>
</evidence>
<name>A0A8D8Y2I5_9HEMI</name>
<feature type="region of interest" description="Disordered" evidence="7">
    <location>
        <begin position="212"/>
        <end position="300"/>
    </location>
</feature>
<feature type="compositionally biased region" description="Acidic residues" evidence="7">
    <location>
        <begin position="242"/>
        <end position="267"/>
    </location>
</feature>
<keyword evidence="6" id="KW-0539">Nucleus</keyword>
<evidence type="ECO:0000256" key="4">
    <source>
        <dbReference type="ARBA" id="ARBA00023015"/>
    </source>
</evidence>
<dbReference type="InterPro" id="IPR019473">
    <property type="entry name" value="TFIID_su8_C"/>
</dbReference>
<evidence type="ECO:0000256" key="6">
    <source>
        <dbReference type="ARBA" id="ARBA00023242"/>
    </source>
</evidence>
<comment type="similarity">
    <text evidence="2">Belongs to the TAF8 family.</text>
</comment>
<dbReference type="AlphaFoldDB" id="A0A8D8Y2I5"/>
<dbReference type="InterPro" id="IPR009072">
    <property type="entry name" value="Histone-fold"/>
</dbReference>
<dbReference type="PANTHER" id="PTHR46469">
    <property type="entry name" value="TRANSCRIPTION INITIATION FACTOR TFIID SUBUNIT 8"/>
    <property type="match status" value="1"/>
</dbReference>
<accession>A0A8D8Y2I5</accession>
<dbReference type="EMBL" id="HBUF01353960">
    <property type="protein sequence ID" value="CAG6716115.1"/>
    <property type="molecule type" value="Transcribed_RNA"/>
</dbReference>
<protein>
    <recommendedName>
        <fullName evidence="3">Transcription initiation factor TFIID subunit 8</fullName>
    </recommendedName>
</protein>
<dbReference type="InterPro" id="IPR006565">
    <property type="entry name" value="BTP"/>
</dbReference>
<dbReference type="GO" id="GO:0006367">
    <property type="term" value="P:transcription initiation at RNA polymerase II promoter"/>
    <property type="evidence" value="ECO:0007669"/>
    <property type="project" value="TreeGrafter"/>
</dbReference>
<organism evidence="9">
    <name type="scientific">Cacopsylla melanoneura</name>
    <dbReference type="NCBI Taxonomy" id="428564"/>
    <lineage>
        <taxon>Eukaryota</taxon>
        <taxon>Metazoa</taxon>
        <taxon>Ecdysozoa</taxon>
        <taxon>Arthropoda</taxon>
        <taxon>Hexapoda</taxon>
        <taxon>Insecta</taxon>
        <taxon>Pterygota</taxon>
        <taxon>Neoptera</taxon>
        <taxon>Paraneoptera</taxon>
        <taxon>Hemiptera</taxon>
        <taxon>Sternorrhyncha</taxon>
        <taxon>Psylloidea</taxon>
        <taxon>Psyllidae</taxon>
        <taxon>Psyllinae</taxon>
        <taxon>Cacopsylla</taxon>
    </lineage>
</organism>